<evidence type="ECO:0000256" key="4">
    <source>
        <dbReference type="ARBA" id="ARBA00022801"/>
    </source>
</evidence>
<dbReference type="PANTHER" id="PTHR15910">
    <property type="entry name" value="ARCHAEMETZINCIN"/>
    <property type="match status" value="1"/>
</dbReference>
<keyword evidence="8" id="KW-1185">Reference proteome</keyword>
<keyword evidence="6" id="KW-0482">Metalloprotease</keyword>
<name>A0ABT8LAT7_9BACT</name>
<dbReference type="EMBL" id="JAUJEB010000005">
    <property type="protein sequence ID" value="MDN5214872.1"/>
    <property type="molecule type" value="Genomic_DNA"/>
</dbReference>
<dbReference type="InterPro" id="IPR024079">
    <property type="entry name" value="MetalloPept_cat_dom_sf"/>
</dbReference>
<gene>
    <name evidence="7" type="ORF">QQ020_22520</name>
</gene>
<comment type="caution">
    <text evidence="7">The sequence shown here is derived from an EMBL/GenBank/DDBJ whole genome shotgun (WGS) entry which is preliminary data.</text>
</comment>
<dbReference type="Gene3D" id="3.40.390.10">
    <property type="entry name" value="Collagenase (Catalytic Domain)"/>
    <property type="match status" value="1"/>
</dbReference>
<evidence type="ECO:0000256" key="5">
    <source>
        <dbReference type="ARBA" id="ARBA00022833"/>
    </source>
</evidence>
<comment type="cofactor">
    <cofactor evidence="1">
        <name>Zn(2+)</name>
        <dbReference type="ChEBI" id="CHEBI:29105"/>
    </cofactor>
</comment>
<reference evidence="7" key="1">
    <citation type="submission" date="2023-06" db="EMBL/GenBank/DDBJ databases">
        <title>Genomic of Agaribacillus aureum.</title>
        <authorList>
            <person name="Wang G."/>
        </authorList>
    </citation>
    <scope>NUCLEOTIDE SEQUENCE</scope>
    <source>
        <strain evidence="7">BMA12</strain>
    </source>
</reference>
<dbReference type="RefSeq" id="WP_346760210.1">
    <property type="nucleotide sequence ID" value="NZ_JAUJEB010000005.1"/>
</dbReference>
<keyword evidence="5" id="KW-0862">Zinc</keyword>
<evidence type="ECO:0000313" key="8">
    <source>
        <dbReference type="Proteomes" id="UP001172083"/>
    </source>
</evidence>
<organism evidence="7 8">
    <name type="scientific">Agaribacillus aureus</name>
    <dbReference type="NCBI Taxonomy" id="3051825"/>
    <lineage>
        <taxon>Bacteria</taxon>
        <taxon>Pseudomonadati</taxon>
        <taxon>Bacteroidota</taxon>
        <taxon>Cytophagia</taxon>
        <taxon>Cytophagales</taxon>
        <taxon>Splendidivirgaceae</taxon>
        <taxon>Agaribacillus</taxon>
    </lineage>
</organism>
<accession>A0ABT8LAT7</accession>
<evidence type="ECO:0000256" key="1">
    <source>
        <dbReference type="ARBA" id="ARBA00001947"/>
    </source>
</evidence>
<dbReference type="Pfam" id="PF07998">
    <property type="entry name" value="Peptidase_M54"/>
    <property type="match status" value="1"/>
</dbReference>
<protein>
    <submittedName>
        <fullName evidence="7">Uncharacterized protein</fullName>
    </submittedName>
</protein>
<dbReference type="PANTHER" id="PTHR15910:SF1">
    <property type="entry name" value="ARCHAEMETZINCIN-2"/>
    <property type="match status" value="1"/>
</dbReference>
<sequence length="205" mass="23708">MTNFHLILFLWVHFSFPSKRPDKFGIGLIVDDGIIEETVNFATKELEKYFHAKVYAIKDVDLPAEFKRDTINFRKVIEYIDQELPLKYDKNIFLTKRGISPGDWARFSVRGYATLGGRVAVASTLVVKSESTSTRQYENLLAKVLIHEMGHLIGLKHCLESNQCAVVSSLPSPQYFYNAKKQFCKHCLEKIDKALIRKKYRQPKF</sequence>
<keyword evidence="2" id="KW-0645">Protease</keyword>
<evidence type="ECO:0000256" key="6">
    <source>
        <dbReference type="ARBA" id="ARBA00023049"/>
    </source>
</evidence>
<evidence type="ECO:0000256" key="3">
    <source>
        <dbReference type="ARBA" id="ARBA00022723"/>
    </source>
</evidence>
<dbReference type="InterPro" id="IPR012962">
    <property type="entry name" value="Pept_M54_archaemetzincn"/>
</dbReference>
<dbReference type="Proteomes" id="UP001172083">
    <property type="component" value="Unassembled WGS sequence"/>
</dbReference>
<proteinExistence type="predicted"/>
<evidence type="ECO:0000313" key="7">
    <source>
        <dbReference type="EMBL" id="MDN5214872.1"/>
    </source>
</evidence>
<dbReference type="SUPFAM" id="SSF55486">
    <property type="entry name" value="Metalloproteases ('zincins'), catalytic domain"/>
    <property type="match status" value="1"/>
</dbReference>
<keyword evidence="3" id="KW-0479">Metal-binding</keyword>
<evidence type="ECO:0000256" key="2">
    <source>
        <dbReference type="ARBA" id="ARBA00022670"/>
    </source>
</evidence>
<keyword evidence="4" id="KW-0378">Hydrolase</keyword>